<reference evidence="3 4" key="1">
    <citation type="submission" date="2019-06" db="EMBL/GenBank/DDBJ databases">
        <title>New taxonomy in bacterial strain CC-CFT640, isolated from vineyard.</title>
        <authorList>
            <person name="Lin S.-Y."/>
            <person name="Tsai C.-F."/>
            <person name="Young C.-C."/>
        </authorList>
    </citation>
    <scope>NUCLEOTIDE SEQUENCE [LARGE SCALE GENOMIC DNA]</scope>
    <source>
        <strain evidence="3 4">CC-CFT640</strain>
    </source>
</reference>
<protein>
    <submittedName>
        <fullName evidence="3">D-alanyl-D-alanine carboxypeptidase/D-alanyl-D-alanine-endopeptidase</fullName>
        <ecNumber evidence="3">3.4.16.4</ecNumber>
    </submittedName>
</protein>
<gene>
    <name evidence="3" type="primary">dacB</name>
    <name evidence="3" type="ORF">FHP25_39335</name>
</gene>
<comment type="similarity">
    <text evidence="1">Belongs to the peptidase S13 family.</text>
</comment>
<keyword evidence="3" id="KW-0121">Carboxypeptidase</keyword>
<keyword evidence="4" id="KW-1185">Reference proteome</keyword>
<dbReference type="GO" id="GO:0009002">
    <property type="term" value="F:serine-type D-Ala-D-Ala carboxypeptidase activity"/>
    <property type="evidence" value="ECO:0007669"/>
    <property type="project" value="UniProtKB-EC"/>
</dbReference>
<dbReference type="Gene3D" id="3.50.80.20">
    <property type="entry name" value="D-Ala-D-Ala carboxypeptidase C, peptidase S13"/>
    <property type="match status" value="1"/>
</dbReference>
<dbReference type="EC" id="3.4.16.4" evidence="3"/>
<dbReference type="InterPro" id="IPR012338">
    <property type="entry name" value="Beta-lactam/transpept-like"/>
</dbReference>
<keyword evidence="2 3" id="KW-0378">Hydrolase</keyword>
<name>A0A5C8P6K8_9HYPH</name>
<dbReference type="InterPro" id="IPR000667">
    <property type="entry name" value="Peptidase_S13"/>
</dbReference>
<proteinExistence type="inferred from homology"/>
<sequence length="582" mass="60264">MPQEQERQAKNTDATLALSPGVRQQDQALAKSARTRPICGISAKNPPIRKAGYSMQISTKVGGAALALMALLSSAGGVTAGPAAEVSADIPASVSDAIRNIQAKAVFAHSSWGIHVVDLATGHVLIDEAGRKSLLPASVMKIYGIATALHGYGADYRFRTPVYRLGEVKDHVLAGDLVLVASGDFNFGLRNQPDGTLGFNSLPAIDHNSTYTGFPGGAYVKDSNPLAALDALAAQVKAAGIREIKGDVMIDDRLFETYRGFSAGPIAPIWVNENDIDIMVTPTRAGEKPQIDWRPKSVAVHVENDVTTVAGTAGPLEVTTTAPGVIKVSGKIASDSPPILTISQIADPTAFARTAFIEALARAGVKVAAAPLDAPGALPDATAYGDDNRVAQYVSPPLSEFVKVILKVSYNRGADLMVCLAAVKAGSRDCGNGLAEVLKLLAEHGISPTSTYVFDGAGSSPNNRTTPSDLATFLREIASTPWGAAIHDGMAVLGVDGSQALNGAGGPAAGHVRIKDGDAVAGSASGKLVALAATQAGYIDARSGRRLVYSVMVNNVPFPSLEDYNAARADVAAVVVAIQQGY</sequence>
<dbReference type="Pfam" id="PF02113">
    <property type="entry name" value="Peptidase_S13"/>
    <property type="match status" value="1"/>
</dbReference>
<dbReference type="Proteomes" id="UP000321638">
    <property type="component" value="Unassembled WGS sequence"/>
</dbReference>
<evidence type="ECO:0000256" key="2">
    <source>
        <dbReference type="ARBA" id="ARBA00022801"/>
    </source>
</evidence>
<keyword evidence="3" id="KW-0645">Protease</keyword>
<comment type="caution">
    <text evidence="3">The sequence shown here is derived from an EMBL/GenBank/DDBJ whole genome shotgun (WGS) entry which is preliminary data.</text>
</comment>
<accession>A0A5C8P6K8</accession>
<evidence type="ECO:0000313" key="3">
    <source>
        <dbReference type="EMBL" id="TXL69360.1"/>
    </source>
</evidence>
<dbReference type="GO" id="GO:0006508">
    <property type="term" value="P:proteolysis"/>
    <property type="evidence" value="ECO:0007669"/>
    <property type="project" value="InterPro"/>
</dbReference>
<evidence type="ECO:0000313" key="4">
    <source>
        <dbReference type="Proteomes" id="UP000321638"/>
    </source>
</evidence>
<dbReference type="EMBL" id="VDUZ01000086">
    <property type="protein sequence ID" value="TXL69360.1"/>
    <property type="molecule type" value="Genomic_DNA"/>
</dbReference>
<dbReference type="OrthoDB" id="5372081at2"/>
<dbReference type="SUPFAM" id="SSF56601">
    <property type="entry name" value="beta-lactamase/transpeptidase-like"/>
    <property type="match status" value="1"/>
</dbReference>
<dbReference type="AlphaFoldDB" id="A0A5C8P6K8"/>
<dbReference type="GO" id="GO:0000270">
    <property type="term" value="P:peptidoglycan metabolic process"/>
    <property type="evidence" value="ECO:0007669"/>
    <property type="project" value="TreeGrafter"/>
</dbReference>
<organism evidence="3 4">
    <name type="scientific">Vineibacter terrae</name>
    <dbReference type="NCBI Taxonomy" id="2586908"/>
    <lineage>
        <taxon>Bacteria</taxon>
        <taxon>Pseudomonadati</taxon>
        <taxon>Pseudomonadota</taxon>
        <taxon>Alphaproteobacteria</taxon>
        <taxon>Hyphomicrobiales</taxon>
        <taxon>Vineibacter</taxon>
    </lineage>
</organism>
<dbReference type="Gene3D" id="3.40.710.10">
    <property type="entry name" value="DD-peptidase/beta-lactamase superfamily"/>
    <property type="match status" value="1"/>
</dbReference>
<dbReference type="PANTHER" id="PTHR30023:SF0">
    <property type="entry name" value="PENICILLIN-SENSITIVE CARBOXYPEPTIDASE A"/>
    <property type="match status" value="1"/>
</dbReference>
<dbReference type="PANTHER" id="PTHR30023">
    <property type="entry name" value="D-ALANYL-D-ALANINE CARBOXYPEPTIDASE"/>
    <property type="match status" value="1"/>
</dbReference>
<dbReference type="NCBIfam" id="TIGR00666">
    <property type="entry name" value="PBP4"/>
    <property type="match status" value="1"/>
</dbReference>
<evidence type="ECO:0000256" key="1">
    <source>
        <dbReference type="ARBA" id="ARBA00006096"/>
    </source>
</evidence>